<name>A0A850QYG7_9LACO</name>
<organism evidence="2 3">
    <name type="scientific">Bombilactobacillus apium</name>
    <dbReference type="NCBI Taxonomy" id="2675299"/>
    <lineage>
        <taxon>Bacteria</taxon>
        <taxon>Bacillati</taxon>
        <taxon>Bacillota</taxon>
        <taxon>Bacilli</taxon>
        <taxon>Lactobacillales</taxon>
        <taxon>Lactobacillaceae</taxon>
        <taxon>Bombilactobacillus</taxon>
    </lineage>
</organism>
<dbReference type="AlphaFoldDB" id="A0A850QYG7"/>
<dbReference type="Proteomes" id="UP000563523">
    <property type="component" value="Unassembled WGS sequence"/>
</dbReference>
<keyword evidence="1" id="KW-1133">Transmembrane helix</keyword>
<dbReference type="EMBL" id="JABZEC010000006">
    <property type="protein sequence ID" value="NVY96884.1"/>
    <property type="molecule type" value="Genomic_DNA"/>
</dbReference>
<dbReference type="RefSeq" id="WP_176943046.1">
    <property type="nucleotide sequence ID" value="NZ_JABZEC010000006.1"/>
</dbReference>
<accession>A0A850QYG7</accession>
<comment type="caution">
    <text evidence="2">The sequence shown here is derived from an EMBL/GenBank/DDBJ whole genome shotgun (WGS) entry which is preliminary data.</text>
</comment>
<evidence type="ECO:0000313" key="2">
    <source>
        <dbReference type="EMBL" id="NVY96884.1"/>
    </source>
</evidence>
<protein>
    <recommendedName>
        <fullName evidence="4">PepSY domain-containing protein</fullName>
    </recommendedName>
</protein>
<gene>
    <name evidence="2" type="ORF">HU830_06940</name>
</gene>
<proteinExistence type="predicted"/>
<keyword evidence="1" id="KW-0472">Membrane</keyword>
<sequence>MGLKSLIKSTLIASTALVTAGAGALYLLHQISSKQVIERIKNNLGSDAVIITTWVEPLFQKVIIDEQPTWALVGGVTTVEDDAEAQYHFVASATTGQLLDIQKI</sequence>
<evidence type="ECO:0000313" key="3">
    <source>
        <dbReference type="Proteomes" id="UP000563523"/>
    </source>
</evidence>
<reference evidence="2 3" key="1">
    <citation type="submission" date="2020-06" db="EMBL/GenBank/DDBJ databases">
        <authorList>
            <person name="Kang J."/>
        </authorList>
    </citation>
    <scope>NUCLEOTIDE SEQUENCE [LARGE SCALE GENOMIC DNA]</scope>
    <source>
        <strain evidence="2 3">DCY120</strain>
    </source>
</reference>
<evidence type="ECO:0000256" key="1">
    <source>
        <dbReference type="SAM" id="Phobius"/>
    </source>
</evidence>
<keyword evidence="3" id="KW-1185">Reference proteome</keyword>
<evidence type="ECO:0008006" key="4">
    <source>
        <dbReference type="Google" id="ProtNLM"/>
    </source>
</evidence>
<feature type="transmembrane region" description="Helical" evidence="1">
    <location>
        <begin position="6"/>
        <end position="28"/>
    </location>
</feature>
<keyword evidence="1" id="KW-0812">Transmembrane</keyword>